<dbReference type="Proteomes" id="UP001143910">
    <property type="component" value="Unassembled WGS sequence"/>
</dbReference>
<evidence type="ECO:0000313" key="1">
    <source>
        <dbReference type="EMBL" id="KAJ2980884.1"/>
    </source>
</evidence>
<dbReference type="EMBL" id="JANJQO010000166">
    <property type="protein sequence ID" value="KAJ2980884.1"/>
    <property type="molecule type" value="Genomic_DNA"/>
</dbReference>
<protein>
    <submittedName>
        <fullName evidence="1">Uncharacterized protein</fullName>
    </submittedName>
</protein>
<gene>
    <name evidence="1" type="ORF">NQ176_g2369</name>
</gene>
<evidence type="ECO:0000313" key="2">
    <source>
        <dbReference type="Proteomes" id="UP001143910"/>
    </source>
</evidence>
<name>A0ACC1NPP9_9HYPO</name>
<proteinExistence type="predicted"/>
<sequence length="287" mass="31715">MANTIKLSPPGDFKTVEAARPAWEIATPSFQYTKTANPDWGYGQGRNNLTDDGANRPHVVIDPYEEGRPWPYNYTLLISAITPRPIALVSTRSADCKTTNLAPFSYFNVATHDPPIFMIGIASGVANAKDTLKNLLETKECVINIISETYIEAANAGSVDAPFGKDEWRVSGLTPEYSCETVKCARVKESVFSVEAKLESFREWESRANPGQKSGTSVFLEGTRFWVREDALNEEKSIVDISVLRPMGRLGGISYSRTNTGIEIPRPKFKEDIGGEEGFNQLPSHKS</sequence>
<comment type="caution">
    <text evidence="1">The sequence shown here is derived from an EMBL/GenBank/DDBJ whole genome shotgun (WGS) entry which is preliminary data.</text>
</comment>
<accession>A0ACC1NPP9</accession>
<keyword evidence="2" id="KW-1185">Reference proteome</keyword>
<organism evidence="1 2">
    <name type="scientific">Zarea fungicola</name>
    <dbReference type="NCBI Taxonomy" id="93591"/>
    <lineage>
        <taxon>Eukaryota</taxon>
        <taxon>Fungi</taxon>
        <taxon>Dikarya</taxon>
        <taxon>Ascomycota</taxon>
        <taxon>Pezizomycotina</taxon>
        <taxon>Sordariomycetes</taxon>
        <taxon>Hypocreomycetidae</taxon>
        <taxon>Hypocreales</taxon>
        <taxon>Cordycipitaceae</taxon>
        <taxon>Zarea</taxon>
    </lineage>
</organism>
<reference evidence="1" key="1">
    <citation type="submission" date="2022-08" db="EMBL/GenBank/DDBJ databases">
        <title>Genome Sequence of Lecanicillium fungicola.</title>
        <authorList>
            <person name="Buettner E."/>
        </authorList>
    </citation>
    <scope>NUCLEOTIDE SEQUENCE</scope>
    <source>
        <strain evidence="1">Babe33</strain>
    </source>
</reference>